<dbReference type="GO" id="GO:0046983">
    <property type="term" value="F:protein dimerization activity"/>
    <property type="evidence" value="ECO:0007669"/>
    <property type="project" value="InterPro"/>
</dbReference>
<dbReference type="STRING" id="426428.A0A0D2YIH9"/>
<name>A0A0D2YIH9_FUSOF</name>
<dbReference type="PANTHER" id="PTHR23272">
    <property type="entry name" value="BED FINGER-RELATED"/>
    <property type="match status" value="1"/>
</dbReference>
<dbReference type="InterPro" id="IPR012337">
    <property type="entry name" value="RNaseH-like_sf"/>
</dbReference>
<accession>A0A0D2YIH9</accession>
<dbReference type="EnsemblFungi" id="FOXG_16134T0">
    <property type="protein sequence ID" value="FOXG_16134P0"/>
    <property type="gene ID" value="FOXG_16134"/>
</dbReference>
<dbReference type="SUPFAM" id="SSF53098">
    <property type="entry name" value="Ribonuclease H-like"/>
    <property type="match status" value="1"/>
</dbReference>
<organism evidence="3 4">
    <name type="scientific">Fusarium oxysporum (strain Fo5176)</name>
    <name type="common">Fusarium vascular wilt</name>
    <dbReference type="NCBI Taxonomy" id="660025"/>
    <lineage>
        <taxon>Eukaryota</taxon>
        <taxon>Fungi</taxon>
        <taxon>Dikarya</taxon>
        <taxon>Ascomycota</taxon>
        <taxon>Pezizomycotina</taxon>
        <taxon>Sordariomycetes</taxon>
        <taxon>Hypocreomycetidae</taxon>
        <taxon>Hypocreales</taxon>
        <taxon>Nectriaceae</taxon>
        <taxon>Fusarium</taxon>
        <taxon>Fusarium oxysporum species complex</taxon>
    </lineage>
</organism>
<evidence type="ECO:0000313" key="3">
    <source>
        <dbReference type="EnsemblFungi" id="FOXG_16244P0"/>
    </source>
</evidence>
<dbReference type="Proteomes" id="UP000002489">
    <property type="component" value="Unassembled WGS sequence"/>
</dbReference>
<protein>
    <recommendedName>
        <fullName evidence="2">HAT C-terminal dimerisation domain-containing protein</fullName>
    </recommendedName>
</protein>
<evidence type="ECO:0000313" key="4">
    <source>
        <dbReference type="Proteomes" id="UP000002489"/>
    </source>
</evidence>
<dbReference type="EnsemblFungi" id="FOXG_16244T0">
    <property type="protein sequence ID" value="FOXG_16244P0"/>
    <property type="gene ID" value="FOXG_16244"/>
</dbReference>
<proteinExistence type="predicted"/>
<evidence type="ECO:0000259" key="2">
    <source>
        <dbReference type="Pfam" id="PF05699"/>
    </source>
</evidence>
<feature type="domain" description="HAT C-terminal dimerisation" evidence="2">
    <location>
        <begin position="286"/>
        <end position="346"/>
    </location>
</feature>
<dbReference type="InterPro" id="IPR008906">
    <property type="entry name" value="HATC_C_dom"/>
</dbReference>
<feature type="region of interest" description="Disordered" evidence="1">
    <location>
        <begin position="147"/>
        <end position="166"/>
    </location>
</feature>
<sequence length="377" mass="42845">MLWAHAQSRRACLLFGKDAESFELESDINGMRGLVEQDLDHWRTKGPIGKLRNIVKFIRSSPQRSEQTAMDAYGSEVTEETMGETQVDAAERIAMTSANFRESNGRPSRVRRLPARFEEDEVYVLPQRSQPPRFVESALPLHSRADYSTAEKRSASETSQKSTLPADHRAYIRASINNGWKKLNEYYEKLGQSPLFAAAIILHPRFGISWLEATWVSEEQLAWVRDAKAGIKDYFTRWYGANQGLCEETTKYDAAPRTIGQEDDQYTQCINSKTKKAFATGGSVSELEKYLRLEPQDTQDAIEWWRDYRASFPSLSSFALDVFAIPAMASDCERQFSLAKLTLMSEALDGRRYIGTFQCLKNWVRQGGVRLGSWVGS</sequence>
<reference evidence="3" key="2">
    <citation type="submission" date="2025-05" db="UniProtKB">
        <authorList>
            <consortium name="EnsemblFungi"/>
        </authorList>
    </citation>
    <scope>IDENTIFICATION</scope>
    <source>
        <strain evidence="3">4287 / CBS 123668 / FGSC 9935 / NRRL 34936</strain>
    </source>
</reference>
<reference evidence="4" key="1">
    <citation type="journal article" date="2012" name="Mol. Plant Microbe Interact.">
        <title>A highly conserved effector in Fusarium oxysporum is required for full virulence on Arabidopsis.</title>
        <authorList>
            <person name="Thatcher L.F."/>
            <person name="Gardiner D.M."/>
            <person name="Kazan K."/>
            <person name="Manners J."/>
        </authorList>
    </citation>
    <scope>NUCLEOTIDE SEQUENCE [LARGE SCALE GENOMIC DNA]</scope>
    <source>
        <strain evidence="4">Fo5176</strain>
    </source>
</reference>
<evidence type="ECO:0000256" key="1">
    <source>
        <dbReference type="SAM" id="MobiDB-lite"/>
    </source>
</evidence>
<dbReference type="Pfam" id="PF05699">
    <property type="entry name" value="Dimer_Tnp_hAT"/>
    <property type="match status" value="1"/>
</dbReference>
<dbReference type="AlphaFoldDB" id="A0A0D2YIH9"/>
<dbReference type="EnsemblFungi" id="FOXG_06876T0">
    <property type="protein sequence ID" value="FOXG_06876P0"/>
    <property type="gene ID" value="FOXG_06876"/>
</dbReference>